<sequence>MALTSEDLFAISQLLDVKLNSALQPIKDDTRDIKLDIENDIKPQIQLLAENYVPAAKRFEKASAQIESMQVDIEIMKKVIAEHSEKLQKIS</sequence>
<accession>A0A413FC81</accession>
<dbReference type="AlphaFoldDB" id="A0A413FC81"/>
<reference evidence="1 2" key="1">
    <citation type="submission" date="2018-08" db="EMBL/GenBank/DDBJ databases">
        <title>A genome reference for cultivated species of the human gut microbiota.</title>
        <authorList>
            <person name="Zou Y."/>
            <person name="Xue W."/>
            <person name="Luo G."/>
        </authorList>
    </citation>
    <scope>NUCLEOTIDE SEQUENCE [LARGE SCALE GENOMIC DNA]</scope>
    <source>
        <strain evidence="1 2">AF04-15</strain>
    </source>
</reference>
<proteinExistence type="predicted"/>
<dbReference type="OrthoDB" id="1859154at2"/>
<comment type="caution">
    <text evidence="1">The sequence shown here is derived from an EMBL/GenBank/DDBJ whole genome shotgun (WGS) entry which is preliminary data.</text>
</comment>
<gene>
    <name evidence="1" type="ORF">DWV29_18230</name>
</gene>
<evidence type="ECO:0000313" key="2">
    <source>
        <dbReference type="Proteomes" id="UP000283880"/>
    </source>
</evidence>
<dbReference type="Proteomes" id="UP000283880">
    <property type="component" value="Unassembled WGS sequence"/>
</dbReference>
<organism evidence="1 2">
    <name type="scientific">Enterocloster asparagiformis</name>
    <dbReference type="NCBI Taxonomy" id="333367"/>
    <lineage>
        <taxon>Bacteria</taxon>
        <taxon>Bacillati</taxon>
        <taxon>Bacillota</taxon>
        <taxon>Clostridia</taxon>
        <taxon>Lachnospirales</taxon>
        <taxon>Lachnospiraceae</taxon>
        <taxon>Enterocloster</taxon>
    </lineage>
</organism>
<dbReference type="RefSeq" id="WP_007715226.1">
    <property type="nucleotide sequence ID" value="NZ_JAWRJJ010000059.1"/>
</dbReference>
<evidence type="ECO:0000313" key="1">
    <source>
        <dbReference type="EMBL" id="RGX27011.1"/>
    </source>
</evidence>
<name>A0A413FC81_9FIRM</name>
<dbReference type="EMBL" id="QSBM01000014">
    <property type="protein sequence ID" value="RGX27011.1"/>
    <property type="molecule type" value="Genomic_DNA"/>
</dbReference>
<protein>
    <submittedName>
        <fullName evidence="1">Uncharacterized protein</fullName>
    </submittedName>
</protein>